<proteinExistence type="predicted"/>
<name>A0A0F9I9T5_9ZZZZ</name>
<gene>
    <name evidence="1" type="ORF">LCGC14_1605800</name>
</gene>
<protein>
    <submittedName>
        <fullName evidence="1">Uncharacterized protein</fullName>
    </submittedName>
</protein>
<accession>A0A0F9I9T5</accession>
<dbReference type="EMBL" id="LAZR01012939">
    <property type="protein sequence ID" value="KKM24371.1"/>
    <property type="molecule type" value="Genomic_DNA"/>
</dbReference>
<comment type="caution">
    <text evidence="1">The sequence shown here is derived from an EMBL/GenBank/DDBJ whole genome shotgun (WGS) entry which is preliminary data.</text>
</comment>
<organism evidence="1">
    <name type="scientific">marine sediment metagenome</name>
    <dbReference type="NCBI Taxonomy" id="412755"/>
    <lineage>
        <taxon>unclassified sequences</taxon>
        <taxon>metagenomes</taxon>
        <taxon>ecological metagenomes</taxon>
    </lineage>
</organism>
<evidence type="ECO:0000313" key="1">
    <source>
        <dbReference type="EMBL" id="KKM24371.1"/>
    </source>
</evidence>
<sequence>MRSINKLACRLWGHQLQQRVRQAGNSEVAVACCFRCGSYTITRVH</sequence>
<dbReference type="AlphaFoldDB" id="A0A0F9I9T5"/>
<reference evidence="1" key="1">
    <citation type="journal article" date="2015" name="Nature">
        <title>Complex archaea that bridge the gap between prokaryotes and eukaryotes.</title>
        <authorList>
            <person name="Spang A."/>
            <person name="Saw J.H."/>
            <person name="Jorgensen S.L."/>
            <person name="Zaremba-Niedzwiedzka K."/>
            <person name="Martijn J."/>
            <person name="Lind A.E."/>
            <person name="van Eijk R."/>
            <person name="Schleper C."/>
            <person name="Guy L."/>
            <person name="Ettema T.J."/>
        </authorList>
    </citation>
    <scope>NUCLEOTIDE SEQUENCE</scope>
</reference>